<dbReference type="PANTHER" id="PTHR30441:SF8">
    <property type="entry name" value="DUF748 DOMAIN-CONTAINING PROTEIN"/>
    <property type="match status" value="1"/>
</dbReference>
<dbReference type="EMBL" id="QRDW01000002">
    <property type="protein sequence ID" value="RED52513.1"/>
    <property type="molecule type" value="Genomic_DNA"/>
</dbReference>
<sequence>MKRFGLAEMKKFFKIISGLFVVFLAMAGIAVAVVLNLDYNEYRYLVEAEVREATGRDLEIRGRMDVDLSLTPSIQLNDVHFANADWGSEKEMASLKRLDVKLDLMPLILDGVVDIHTIEIAGLRMLVEKAPSGKTNLEFEPAKGGGKSSGGSQSSGGGSAGEAGLSLPILRNVDLSDVKVRYKDLAAAEERSLDLANLLITGKGPFDPLAVSLEGRADDIPITFAGELGAPNDMLNADRLWVIDLAGDLAGTKIGLSGGIDEPATGRGMNVFVSVESAEIGTLSRITEPLTGEKVPALGPLNLSLLLKGDADRSLAANDIAIDLGRDQLIKARINGDVADIFSQKGIALNADLAVASTEQLGRVLGQELPDLGRVKAAFKLSGQQERLALSNLDLNLSGGNIQGQVSGTVADLLKQTGIALDVNAQVASLADITEIPDLVLPDLGRVTLTGTVSGDVDGNLAASGVDLQVARGKDWNIRTTGSIANVKDVQGIAMDVDIEIADTTRLPKIEGVEIPDLGKVSAKGRLTGDLDKAIALSNLQAEVKRRNDIALVATGSIGDLMKQQGIDLDVKVKSSNLGQIADIVQTSVPALENLALAVLVSGDNGGTIRVPSLDLSVGKSQVKGHINANLAEDRVDVDGALDSPVLYLADLKKQMVEPPVKTGGSDTAKAVTTSSSKQKSSEAEARVFSAEPYDLAFIRKSRARFDMNLEKLIMPNGEVHAMTFNLEAMDGLITISNMALKDPEAGVLSGSFTFDARKDIPTMTAVVKTDGYPMENLTKFTDYDGLIQGPFLLDINLQAAGKSPAAMAASLQGHMKASAVDALVDRKSALQLMAGGPLLAAVVPGETSAPLSLQEIVSVVPNLLSAATRDKELPEQLKLHCMVADYSVTKGVVNTNNLLLDSKYFTSTGTGTVDLGRETLDLTITPQRLFGVSEVAVSQHVTGTLNNPVSSTDVLGSALGTLGNLLKLPINTMQAVGVPVGEESPCVNLRPSNQKKQQATQPAAQPQQQEQNAEPKKPKEQLKDAGKELLKGLFGG</sequence>
<dbReference type="Pfam" id="PF05170">
    <property type="entry name" value="AsmA"/>
    <property type="match status" value="1"/>
</dbReference>
<evidence type="ECO:0000259" key="3">
    <source>
        <dbReference type="Pfam" id="PF05170"/>
    </source>
</evidence>
<keyword evidence="2" id="KW-1133">Transmembrane helix</keyword>
<reference evidence="4 5" key="1">
    <citation type="submission" date="2018-07" db="EMBL/GenBank/DDBJ databases">
        <title>Genomic Encyclopedia of Type Strains, Phase III (KMG-III): the genomes of soil and plant-associated and newly described type strains.</title>
        <authorList>
            <person name="Whitman W."/>
        </authorList>
    </citation>
    <scope>NUCLEOTIDE SEQUENCE [LARGE SCALE GENOMIC DNA]</scope>
    <source>
        <strain evidence="4 5">CECT 8488</strain>
    </source>
</reference>
<protein>
    <submittedName>
        <fullName evidence="4">Uncharacterized protein involved in outer membrane biogenesis</fullName>
    </submittedName>
</protein>
<organism evidence="4 5">
    <name type="scientific">Aestuariispira insulae</name>
    <dbReference type="NCBI Taxonomy" id="1461337"/>
    <lineage>
        <taxon>Bacteria</taxon>
        <taxon>Pseudomonadati</taxon>
        <taxon>Pseudomonadota</taxon>
        <taxon>Alphaproteobacteria</taxon>
        <taxon>Rhodospirillales</taxon>
        <taxon>Kiloniellaceae</taxon>
        <taxon>Aestuariispira</taxon>
    </lineage>
</organism>
<dbReference type="InterPro" id="IPR007844">
    <property type="entry name" value="AsmA"/>
</dbReference>
<dbReference type="GO" id="GO:0005886">
    <property type="term" value="C:plasma membrane"/>
    <property type="evidence" value="ECO:0007669"/>
    <property type="project" value="TreeGrafter"/>
</dbReference>
<feature type="region of interest" description="Disordered" evidence="1">
    <location>
        <begin position="659"/>
        <end position="684"/>
    </location>
</feature>
<feature type="compositionally biased region" description="Low complexity" evidence="1">
    <location>
        <begin position="995"/>
        <end position="1013"/>
    </location>
</feature>
<name>A0A3D9HSN2_9PROT</name>
<dbReference type="AlphaFoldDB" id="A0A3D9HSN2"/>
<evidence type="ECO:0000256" key="2">
    <source>
        <dbReference type="SAM" id="Phobius"/>
    </source>
</evidence>
<proteinExistence type="predicted"/>
<evidence type="ECO:0000313" key="4">
    <source>
        <dbReference type="EMBL" id="RED52513.1"/>
    </source>
</evidence>
<feature type="transmembrane region" description="Helical" evidence="2">
    <location>
        <begin position="12"/>
        <end position="35"/>
    </location>
</feature>
<feature type="domain" description="AsmA" evidence="3">
    <location>
        <begin position="9"/>
        <end position="324"/>
    </location>
</feature>
<feature type="compositionally biased region" description="Gly residues" evidence="1">
    <location>
        <begin position="143"/>
        <end position="160"/>
    </location>
</feature>
<dbReference type="PANTHER" id="PTHR30441">
    <property type="entry name" value="DUF748 DOMAIN-CONTAINING PROTEIN"/>
    <property type="match status" value="1"/>
</dbReference>
<accession>A0A3D9HSN2</accession>
<keyword evidence="5" id="KW-1185">Reference proteome</keyword>
<dbReference type="Proteomes" id="UP000256845">
    <property type="component" value="Unassembled WGS sequence"/>
</dbReference>
<feature type="region of interest" description="Disordered" evidence="1">
    <location>
        <begin position="137"/>
        <end position="160"/>
    </location>
</feature>
<feature type="region of interest" description="Disordered" evidence="1">
    <location>
        <begin position="987"/>
        <end position="1037"/>
    </location>
</feature>
<feature type="compositionally biased region" description="Basic and acidic residues" evidence="1">
    <location>
        <begin position="1014"/>
        <end position="1031"/>
    </location>
</feature>
<comment type="caution">
    <text evidence="4">The sequence shown here is derived from an EMBL/GenBank/DDBJ whole genome shotgun (WGS) entry which is preliminary data.</text>
</comment>
<keyword evidence="2" id="KW-0472">Membrane</keyword>
<evidence type="ECO:0000313" key="5">
    <source>
        <dbReference type="Proteomes" id="UP000256845"/>
    </source>
</evidence>
<keyword evidence="2" id="KW-0812">Transmembrane</keyword>
<feature type="compositionally biased region" description="Low complexity" evidence="1">
    <location>
        <begin position="666"/>
        <end position="679"/>
    </location>
</feature>
<evidence type="ECO:0000256" key="1">
    <source>
        <dbReference type="SAM" id="MobiDB-lite"/>
    </source>
</evidence>
<dbReference type="InterPro" id="IPR052894">
    <property type="entry name" value="AsmA-related"/>
</dbReference>
<dbReference type="GO" id="GO:0090313">
    <property type="term" value="P:regulation of protein targeting to membrane"/>
    <property type="evidence" value="ECO:0007669"/>
    <property type="project" value="TreeGrafter"/>
</dbReference>
<gene>
    <name evidence="4" type="ORF">DFP90_102534</name>
</gene>